<sequence>MYTRHSPVLKPRQRNILTLSKHKDKTHARRSAAACIVFVRRQHKRSNNLCCPPTKGMPRATAAREAYCIATAAAPITTLENDHRHLSSSSRRKCAEFPHKWKENDGNVWRRSVNSAVWKYGYTQSAALGVGCFG</sequence>
<proteinExistence type="predicted"/>
<reference evidence="1 2" key="1">
    <citation type="submission" date="2019-06" db="EMBL/GenBank/DDBJ databases">
        <title>Draft genomes of female and male turbot (Scophthalmus maximus).</title>
        <authorList>
            <person name="Xu H."/>
            <person name="Xu X.-W."/>
            <person name="Shao C."/>
            <person name="Chen S."/>
        </authorList>
    </citation>
    <scope>NUCLEOTIDE SEQUENCE [LARGE SCALE GENOMIC DNA]</scope>
    <source>
        <strain evidence="1">Ysfricsl-2016a</strain>
        <tissue evidence="1">Blood</tissue>
    </source>
</reference>
<gene>
    <name evidence="1" type="ORF">F2P81_013111</name>
</gene>
<evidence type="ECO:0000313" key="1">
    <source>
        <dbReference type="EMBL" id="KAF0035353.1"/>
    </source>
</evidence>
<dbReference type="Proteomes" id="UP000438429">
    <property type="component" value="Unassembled WGS sequence"/>
</dbReference>
<accession>A0A6A4SMX0</accession>
<dbReference type="EMBL" id="VEVO01000011">
    <property type="protein sequence ID" value="KAF0035353.1"/>
    <property type="molecule type" value="Genomic_DNA"/>
</dbReference>
<organism evidence="1 2">
    <name type="scientific">Scophthalmus maximus</name>
    <name type="common">Turbot</name>
    <name type="synonym">Psetta maxima</name>
    <dbReference type="NCBI Taxonomy" id="52904"/>
    <lineage>
        <taxon>Eukaryota</taxon>
        <taxon>Metazoa</taxon>
        <taxon>Chordata</taxon>
        <taxon>Craniata</taxon>
        <taxon>Vertebrata</taxon>
        <taxon>Euteleostomi</taxon>
        <taxon>Actinopterygii</taxon>
        <taxon>Neopterygii</taxon>
        <taxon>Teleostei</taxon>
        <taxon>Neoteleostei</taxon>
        <taxon>Acanthomorphata</taxon>
        <taxon>Carangaria</taxon>
        <taxon>Pleuronectiformes</taxon>
        <taxon>Pleuronectoidei</taxon>
        <taxon>Scophthalmidae</taxon>
        <taxon>Scophthalmus</taxon>
    </lineage>
</organism>
<comment type="caution">
    <text evidence="1">The sequence shown here is derived from an EMBL/GenBank/DDBJ whole genome shotgun (WGS) entry which is preliminary data.</text>
</comment>
<protein>
    <submittedName>
        <fullName evidence="1">Uncharacterized protein</fullName>
    </submittedName>
</protein>
<name>A0A6A4SMX0_SCOMX</name>
<evidence type="ECO:0000313" key="2">
    <source>
        <dbReference type="Proteomes" id="UP000438429"/>
    </source>
</evidence>
<dbReference type="AlphaFoldDB" id="A0A6A4SMX0"/>